<proteinExistence type="inferred from homology"/>
<keyword evidence="9" id="KW-0496">Mitochondrion</keyword>
<dbReference type="GO" id="GO:0031405">
    <property type="term" value="F:lipoic acid binding"/>
    <property type="evidence" value="ECO:0007669"/>
    <property type="project" value="TreeGrafter"/>
</dbReference>
<evidence type="ECO:0000256" key="10">
    <source>
        <dbReference type="ARBA" id="ARBA00023315"/>
    </source>
</evidence>
<dbReference type="InterPro" id="IPR003016">
    <property type="entry name" value="2-oxoA_DH_lipoyl-BS"/>
</dbReference>
<keyword evidence="4" id="KW-0433">Leucine-rich repeat</keyword>
<evidence type="ECO:0000256" key="2">
    <source>
        <dbReference type="ARBA" id="ARBA00004305"/>
    </source>
</evidence>
<dbReference type="PANTHER" id="PTHR43178">
    <property type="entry name" value="DIHYDROLIPOAMIDE ACETYLTRANSFERASE COMPONENT OF PYRUVATE DEHYDROGENASE COMPLEX"/>
    <property type="match status" value="1"/>
</dbReference>
<dbReference type="SUPFAM" id="SSF52777">
    <property type="entry name" value="CoA-dependent acyltransferases"/>
    <property type="match status" value="1"/>
</dbReference>
<dbReference type="Pfam" id="PF00364">
    <property type="entry name" value="Biotin_lipoyl"/>
    <property type="match status" value="1"/>
</dbReference>
<evidence type="ECO:0000256" key="5">
    <source>
        <dbReference type="ARBA" id="ARBA00022679"/>
    </source>
</evidence>
<evidence type="ECO:0000256" key="3">
    <source>
        <dbReference type="ARBA" id="ARBA00007317"/>
    </source>
</evidence>
<comment type="similarity">
    <text evidence="3 12">Belongs to the 2-oxoacid dehydrogenase family.</text>
</comment>
<evidence type="ECO:0000313" key="16">
    <source>
        <dbReference type="Proteomes" id="UP000796761"/>
    </source>
</evidence>
<dbReference type="InterPro" id="IPR003591">
    <property type="entry name" value="Leu-rich_rpt_typical-subtyp"/>
</dbReference>
<evidence type="ECO:0000256" key="7">
    <source>
        <dbReference type="ARBA" id="ARBA00022823"/>
    </source>
</evidence>
<name>A0A8K1GHY6_9PASS</name>
<dbReference type="InterPro" id="IPR001611">
    <property type="entry name" value="Leu-rich_rpt"/>
</dbReference>
<dbReference type="InterPro" id="IPR004167">
    <property type="entry name" value="PSBD"/>
</dbReference>
<evidence type="ECO:0000256" key="11">
    <source>
        <dbReference type="ARBA" id="ARBA00051775"/>
    </source>
</evidence>
<evidence type="ECO:0000259" key="14">
    <source>
        <dbReference type="PROSITE" id="PS51826"/>
    </source>
</evidence>
<dbReference type="GO" id="GO:0005829">
    <property type="term" value="C:cytosol"/>
    <property type="evidence" value="ECO:0007669"/>
    <property type="project" value="UniProtKB-ARBA"/>
</dbReference>
<dbReference type="EMBL" id="SWJQ01000229">
    <property type="protein sequence ID" value="TRZ18236.1"/>
    <property type="molecule type" value="Genomic_DNA"/>
</dbReference>
<protein>
    <recommendedName>
        <fullName evidence="12">Dihydrolipoamide acetyltransferase component of pyruvate dehydrogenase complex</fullName>
        <ecNumber evidence="12">2.3.1.-</ecNumber>
    </recommendedName>
</protein>
<dbReference type="OrthoDB" id="202158at2759"/>
<sequence>MGSRRGPKHVSCGQIVQFKLSDIGEGITEVTVKEWYIKEGDSVSQFDSICEVQSDKASVTITSRYDGIIRKLHYSIDDIAFVGKPLVDIEIDPSKGVSPEEDVVETPPMSHEEHTHQEIKGHKTLATPAVRRLAMENNIKLSEVVGTGKDNRILKEDILNYLAKQTGAILPPSPKAEIVPPVRRTETVPAAPKDRARRTPVPVSRPIAFSGKDRTEPVTGFQKAMVKTMSAALKIPHFGYSDEVDLTHLVQLREELKPLAEIRGVKLSFMPFFIKAASLGLLQYPILNASLDENCQNVTYKASHNIGVAMDTEQGLIVPNVKNVQVCSVFDIAVELNRLQSLGSAGQLGTSDLTGGTFTLSNIGTIGGTYAKPVILPPEVAIGALGKIQLSDLKKLSHIDLCMNQFTAIPSALLNMPNLEWLDMGGNKLQELPDAIDRMENLHTLWLQRNEINSLPETIGNMKNLSTLVLSNNKLKDIPACMKDMTSLRFVNFRDNPLELEVTLPPCENTDEEEQQEMFGIDFMHMYIQESLKKKGMAFLSVLISPQYSEEDRDKLDK</sequence>
<evidence type="ECO:0000256" key="1">
    <source>
        <dbReference type="ARBA" id="ARBA00001938"/>
    </source>
</evidence>
<evidence type="ECO:0000259" key="13">
    <source>
        <dbReference type="PROSITE" id="PS50968"/>
    </source>
</evidence>
<feature type="domain" description="Lipoyl-binding" evidence="13">
    <location>
        <begin position="15"/>
        <end position="90"/>
    </location>
</feature>
<keyword evidence="5 12" id="KW-0808">Transferase</keyword>
<dbReference type="PROSITE" id="PS51826">
    <property type="entry name" value="PSBD"/>
    <property type="match status" value="1"/>
</dbReference>
<evidence type="ECO:0000313" key="15">
    <source>
        <dbReference type="EMBL" id="TRZ18236.1"/>
    </source>
</evidence>
<dbReference type="Pfam" id="PF02817">
    <property type="entry name" value="E3_binding"/>
    <property type="match status" value="1"/>
</dbReference>
<dbReference type="Pfam" id="PF23598">
    <property type="entry name" value="LRR_14"/>
    <property type="match status" value="1"/>
</dbReference>
<dbReference type="SUPFAM" id="SSF51230">
    <property type="entry name" value="Single hybrid motif"/>
    <property type="match status" value="1"/>
</dbReference>
<dbReference type="PROSITE" id="PS00189">
    <property type="entry name" value="LIPOYL"/>
    <property type="match status" value="1"/>
</dbReference>
<reference evidence="15" key="1">
    <citation type="submission" date="2019-04" db="EMBL/GenBank/DDBJ databases">
        <title>Genome assembly of Zosterops borbonicus 15179.</title>
        <authorList>
            <person name="Leroy T."/>
            <person name="Anselmetti Y."/>
            <person name="Tilak M.-K."/>
            <person name="Nabholz B."/>
        </authorList>
    </citation>
    <scope>NUCLEOTIDE SEQUENCE</scope>
    <source>
        <strain evidence="15">HGM_15179</strain>
        <tissue evidence="15">Muscle</tissue>
    </source>
</reference>
<dbReference type="InterPro" id="IPR050743">
    <property type="entry name" value="2-oxoacid_DH_E2_comp"/>
</dbReference>
<comment type="subcellular location">
    <subcellularLocation>
        <location evidence="2">Mitochondrion matrix</location>
    </subcellularLocation>
</comment>
<dbReference type="Gene3D" id="2.40.50.100">
    <property type="match status" value="1"/>
</dbReference>
<dbReference type="Gene3D" id="4.10.320.10">
    <property type="entry name" value="E3-binding domain"/>
    <property type="match status" value="1"/>
</dbReference>
<keyword evidence="10 12" id="KW-0012">Acyltransferase</keyword>
<keyword evidence="6" id="KW-0677">Repeat</keyword>
<keyword evidence="7 12" id="KW-0450">Lipoyl</keyword>
<evidence type="ECO:0000256" key="12">
    <source>
        <dbReference type="RuleBase" id="RU003423"/>
    </source>
</evidence>
<dbReference type="InterPro" id="IPR001078">
    <property type="entry name" value="2-oxoacid_DH_actylTfrase"/>
</dbReference>
<dbReference type="SUPFAM" id="SSF47005">
    <property type="entry name" value="Peripheral subunit-binding domain of 2-oxo acid dehydrogenase complex"/>
    <property type="match status" value="1"/>
</dbReference>
<dbReference type="GO" id="GO:0043754">
    <property type="term" value="F:dihydrolipoamide branched chain acyltransferase activity"/>
    <property type="evidence" value="ECO:0007669"/>
    <property type="project" value="UniProtKB-EC"/>
</dbReference>
<gene>
    <name evidence="15" type="ORF">HGM15179_008902</name>
</gene>
<dbReference type="SMART" id="SM00369">
    <property type="entry name" value="LRR_TYP"/>
    <property type="match status" value="4"/>
</dbReference>
<dbReference type="GO" id="GO:0016407">
    <property type="term" value="F:acetyltransferase activity"/>
    <property type="evidence" value="ECO:0007669"/>
    <property type="project" value="TreeGrafter"/>
</dbReference>
<evidence type="ECO:0000256" key="6">
    <source>
        <dbReference type="ARBA" id="ARBA00022737"/>
    </source>
</evidence>
<dbReference type="GO" id="GO:0005759">
    <property type="term" value="C:mitochondrial matrix"/>
    <property type="evidence" value="ECO:0007669"/>
    <property type="project" value="UniProtKB-SubCell"/>
</dbReference>
<dbReference type="InterPro" id="IPR023213">
    <property type="entry name" value="CAT-like_dom_sf"/>
</dbReference>
<dbReference type="AlphaFoldDB" id="A0A8K1GHY6"/>
<dbReference type="InterPro" id="IPR011053">
    <property type="entry name" value="Single_hybrid_motif"/>
</dbReference>
<organism evidence="15 16">
    <name type="scientific">Zosterops borbonicus</name>
    <dbReference type="NCBI Taxonomy" id="364589"/>
    <lineage>
        <taxon>Eukaryota</taxon>
        <taxon>Metazoa</taxon>
        <taxon>Chordata</taxon>
        <taxon>Craniata</taxon>
        <taxon>Vertebrata</taxon>
        <taxon>Euteleostomi</taxon>
        <taxon>Archelosauria</taxon>
        <taxon>Archosauria</taxon>
        <taxon>Dinosauria</taxon>
        <taxon>Saurischia</taxon>
        <taxon>Theropoda</taxon>
        <taxon>Coelurosauria</taxon>
        <taxon>Aves</taxon>
        <taxon>Neognathae</taxon>
        <taxon>Neoaves</taxon>
        <taxon>Telluraves</taxon>
        <taxon>Australaves</taxon>
        <taxon>Passeriformes</taxon>
        <taxon>Sylvioidea</taxon>
        <taxon>Zosteropidae</taxon>
        <taxon>Zosterops</taxon>
    </lineage>
</organism>
<dbReference type="PROSITE" id="PS51450">
    <property type="entry name" value="LRR"/>
    <property type="match status" value="3"/>
</dbReference>
<feature type="domain" description="Peripheral subunit-binding (PSBD)" evidence="14">
    <location>
        <begin position="125"/>
        <end position="162"/>
    </location>
</feature>
<comment type="caution">
    <text evidence="15">The sequence shown here is derived from an EMBL/GenBank/DDBJ whole genome shotgun (WGS) entry which is preliminary data.</text>
</comment>
<dbReference type="InterPro" id="IPR032675">
    <property type="entry name" value="LRR_dom_sf"/>
</dbReference>
<keyword evidence="16" id="KW-1185">Reference proteome</keyword>
<evidence type="ECO:0000256" key="9">
    <source>
        <dbReference type="ARBA" id="ARBA00023128"/>
    </source>
</evidence>
<dbReference type="Gene3D" id="3.30.559.10">
    <property type="entry name" value="Chloramphenicol acetyltransferase-like domain"/>
    <property type="match status" value="1"/>
</dbReference>
<dbReference type="PANTHER" id="PTHR43178:SF5">
    <property type="entry name" value="LIPOAMIDE ACYLTRANSFERASE COMPONENT OF BRANCHED-CHAIN ALPHA-KETO ACID DEHYDROGENASE COMPLEX, MITOCHONDRIAL"/>
    <property type="match status" value="1"/>
</dbReference>
<dbReference type="SUPFAM" id="SSF52058">
    <property type="entry name" value="L domain-like"/>
    <property type="match status" value="1"/>
</dbReference>
<dbReference type="Gene3D" id="3.80.10.10">
    <property type="entry name" value="Ribonuclease Inhibitor"/>
    <property type="match status" value="1"/>
</dbReference>
<dbReference type="FunFam" id="3.30.559.10:FF:000007">
    <property type="entry name" value="Dihydrolipoamide acetyltransferase component of pyruvate dehydrogenase complex"/>
    <property type="match status" value="1"/>
</dbReference>
<comment type="catalytic activity">
    <reaction evidence="11">
        <text>N(6)-[(R)-dihydrolipoyl]-L-lysyl-[protein] + 2-methylpropanoyl-CoA = N(6)-[(R)-S(8)-2-methylpropanoyldihydrolipoyl]-L-lysyl-[protein] + CoA</text>
        <dbReference type="Rhea" id="RHEA:18865"/>
        <dbReference type="Rhea" id="RHEA-COMP:10475"/>
        <dbReference type="Rhea" id="RHEA-COMP:10497"/>
        <dbReference type="ChEBI" id="CHEBI:57287"/>
        <dbReference type="ChEBI" id="CHEBI:57338"/>
        <dbReference type="ChEBI" id="CHEBI:83100"/>
        <dbReference type="ChEBI" id="CHEBI:83142"/>
        <dbReference type="EC" id="2.3.1.168"/>
    </reaction>
    <physiologicalReaction direction="left-to-right" evidence="11">
        <dbReference type="Rhea" id="RHEA:18866"/>
    </physiologicalReaction>
</comment>
<dbReference type="InterPro" id="IPR000089">
    <property type="entry name" value="Biotin_lipoyl"/>
</dbReference>
<dbReference type="InterPro" id="IPR036625">
    <property type="entry name" value="E3-bd_dom_sf"/>
</dbReference>
<dbReference type="PROSITE" id="PS50968">
    <property type="entry name" value="BIOTINYL_LIPOYL"/>
    <property type="match status" value="1"/>
</dbReference>
<dbReference type="EC" id="2.3.1.-" evidence="12"/>
<evidence type="ECO:0000256" key="8">
    <source>
        <dbReference type="ARBA" id="ARBA00022946"/>
    </source>
</evidence>
<dbReference type="InterPro" id="IPR055414">
    <property type="entry name" value="LRR_R13L4/SHOC2-like"/>
</dbReference>
<dbReference type="Pfam" id="PF00198">
    <property type="entry name" value="2-oxoacid_dh"/>
    <property type="match status" value="1"/>
</dbReference>
<accession>A0A8K1GHY6</accession>
<dbReference type="CDD" id="cd06849">
    <property type="entry name" value="lipoyl_domain"/>
    <property type="match status" value="1"/>
</dbReference>
<keyword evidence="8" id="KW-0809">Transit peptide</keyword>
<dbReference type="Proteomes" id="UP000796761">
    <property type="component" value="Unassembled WGS sequence"/>
</dbReference>
<comment type="cofactor">
    <cofactor evidence="1 12">
        <name>(R)-lipoate</name>
        <dbReference type="ChEBI" id="CHEBI:83088"/>
    </cofactor>
</comment>
<evidence type="ECO:0000256" key="4">
    <source>
        <dbReference type="ARBA" id="ARBA00022614"/>
    </source>
</evidence>
<dbReference type="FunFam" id="2.40.50.100:FF:000013">
    <property type="entry name" value="Dihydrolipoamide acetyltransferase component of pyruvate dehydrogenase complex"/>
    <property type="match status" value="1"/>
</dbReference>
<dbReference type="FunFam" id="4.10.320.10:FF:000002">
    <property type="entry name" value="Dihydrolipoamide acetyltransferase component of pyruvate dehydrogenase complex"/>
    <property type="match status" value="1"/>
</dbReference>